<gene>
    <name evidence="1" type="ORF">EJ377_02640</name>
</gene>
<evidence type="ECO:0000313" key="2">
    <source>
        <dbReference type="Proteomes" id="UP000276953"/>
    </source>
</evidence>
<protein>
    <submittedName>
        <fullName evidence="1">Uncharacterized protein</fullName>
    </submittedName>
</protein>
<organism evidence="1 2">
    <name type="scientific">Chryseobacterium arthrosphaerae</name>
    <dbReference type="NCBI Taxonomy" id="651561"/>
    <lineage>
        <taxon>Bacteria</taxon>
        <taxon>Pseudomonadati</taxon>
        <taxon>Bacteroidota</taxon>
        <taxon>Flavobacteriia</taxon>
        <taxon>Flavobacteriales</taxon>
        <taxon>Weeksellaceae</taxon>
        <taxon>Chryseobacterium group</taxon>
        <taxon>Chryseobacterium</taxon>
    </lineage>
</organism>
<dbReference type="AlphaFoldDB" id="A0A432DZ23"/>
<comment type="caution">
    <text evidence="1">The sequence shown here is derived from an EMBL/GenBank/DDBJ whole genome shotgun (WGS) entry which is preliminary data.</text>
</comment>
<evidence type="ECO:0000313" key="1">
    <source>
        <dbReference type="EMBL" id="RTZ49480.1"/>
    </source>
</evidence>
<accession>A0A432DZ23</accession>
<dbReference type="EMBL" id="RYFC01000001">
    <property type="protein sequence ID" value="RTZ49480.1"/>
    <property type="molecule type" value="Genomic_DNA"/>
</dbReference>
<sequence length="136" mass="15253">MKNTEKVNISMMMICSMKLPDDLPGNPYIFQGFVEGSQPIPLKQYLEKAGFDYNETTGKVKSLPDPDTQQLALRKHGSTNRFPTLSNPLTLSAPLSNLKPYTQNLIIPQLHPSPSAKVLIYLEKNRWTIALPAEIL</sequence>
<reference evidence="1 2" key="1">
    <citation type="submission" date="2018-12" db="EMBL/GenBank/DDBJ databases">
        <title>Draft Genome Sequence of Chryseobacterium arthrosphaerae strain ED882-96 Isolated from the Blood of a Patient with Liver Cirrhosis in Taiwan.</title>
        <authorList>
            <person name="Lin J.-N."/>
            <person name="Lai C.-H."/>
            <person name="Yang C.-H."/>
            <person name="Huang Y.-H."/>
        </authorList>
    </citation>
    <scope>NUCLEOTIDE SEQUENCE [LARGE SCALE GENOMIC DNA]</scope>
    <source>
        <strain evidence="1 2">ED882-96</strain>
    </source>
</reference>
<proteinExistence type="predicted"/>
<dbReference type="Proteomes" id="UP000276953">
    <property type="component" value="Unassembled WGS sequence"/>
</dbReference>
<name>A0A432DZ23_9FLAO</name>